<keyword evidence="5" id="KW-0136">Cellulose degradation</keyword>
<evidence type="ECO:0000256" key="12">
    <source>
        <dbReference type="SAM" id="SignalP"/>
    </source>
</evidence>
<feature type="region of interest" description="Disordered" evidence="11">
    <location>
        <begin position="887"/>
        <end position="917"/>
    </location>
</feature>
<evidence type="ECO:0000259" key="13">
    <source>
        <dbReference type="PROSITE" id="PS51212"/>
    </source>
</evidence>
<evidence type="ECO:0000256" key="5">
    <source>
        <dbReference type="ARBA" id="ARBA00023001"/>
    </source>
</evidence>
<dbReference type="PANTHER" id="PTHR42715:SF2">
    <property type="entry name" value="BETA-GLUCOSIDASE F-RELATED"/>
    <property type="match status" value="1"/>
</dbReference>
<feature type="compositionally biased region" description="Pro residues" evidence="11">
    <location>
        <begin position="1411"/>
        <end position="1420"/>
    </location>
</feature>
<dbReference type="PROSITE" id="PS00775">
    <property type="entry name" value="GLYCOSYL_HYDROL_F3"/>
    <property type="match status" value="1"/>
</dbReference>
<organism evidence="14 15">
    <name type="scientific">Didymella heteroderae</name>
    <dbReference type="NCBI Taxonomy" id="1769908"/>
    <lineage>
        <taxon>Eukaryota</taxon>
        <taxon>Fungi</taxon>
        <taxon>Dikarya</taxon>
        <taxon>Ascomycota</taxon>
        <taxon>Pezizomycotina</taxon>
        <taxon>Dothideomycetes</taxon>
        <taxon>Pleosporomycetidae</taxon>
        <taxon>Pleosporales</taxon>
        <taxon>Pleosporineae</taxon>
        <taxon>Didymellaceae</taxon>
        <taxon>Didymella</taxon>
    </lineage>
</organism>
<dbReference type="InterPro" id="IPR013783">
    <property type="entry name" value="Ig-like_fold"/>
</dbReference>
<keyword evidence="7 10" id="KW-0119">Carbohydrate metabolism</keyword>
<dbReference type="InterPro" id="IPR036962">
    <property type="entry name" value="Glyco_hydro_3_N_sf"/>
</dbReference>
<dbReference type="SUPFAM" id="SSF51445">
    <property type="entry name" value="(Trans)glycosidases"/>
    <property type="match status" value="1"/>
</dbReference>
<gene>
    <name evidence="14" type="ORF">E8E12_001380</name>
</gene>
<dbReference type="InterPro" id="IPR019800">
    <property type="entry name" value="Glyco_hydro_3_AS"/>
</dbReference>
<keyword evidence="12" id="KW-0732">Signal</keyword>
<dbReference type="GO" id="GO:0030245">
    <property type="term" value="P:cellulose catabolic process"/>
    <property type="evidence" value="ECO:0007669"/>
    <property type="project" value="UniProtKB-KW"/>
</dbReference>
<feature type="compositionally biased region" description="Polar residues" evidence="11">
    <location>
        <begin position="1277"/>
        <end position="1307"/>
    </location>
</feature>
<dbReference type="GO" id="GO:0008422">
    <property type="term" value="F:beta-glucosidase activity"/>
    <property type="evidence" value="ECO:0007669"/>
    <property type="project" value="UniProtKB-EC"/>
</dbReference>
<comment type="pathway">
    <text evidence="2 10">Glycan metabolism; cellulose degradation.</text>
</comment>
<dbReference type="Gene3D" id="3.20.20.300">
    <property type="entry name" value="Glycoside hydrolase, family 3, N-terminal domain"/>
    <property type="match status" value="1"/>
</dbReference>
<keyword evidence="4 10" id="KW-0378">Hydrolase</keyword>
<dbReference type="EMBL" id="SWKV01000026">
    <property type="protein sequence ID" value="KAF3040239.1"/>
    <property type="molecule type" value="Genomic_DNA"/>
</dbReference>
<dbReference type="SMART" id="SM01217">
    <property type="entry name" value="Fn3_like"/>
    <property type="match status" value="1"/>
</dbReference>
<feature type="chain" id="PRO_5040398720" description="beta-glucosidase" evidence="12">
    <location>
        <begin position="18"/>
        <end position="1516"/>
    </location>
</feature>
<evidence type="ECO:0000313" key="14">
    <source>
        <dbReference type="EMBL" id="KAF3040239.1"/>
    </source>
</evidence>
<evidence type="ECO:0000256" key="3">
    <source>
        <dbReference type="ARBA" id="ARBA00005336"/>
    </source>
</evidence>
<sequence>MRSAVLLSLSSLAASAALDRRDPVPAGYVAPSYYPTPHGGWLSEWSESYRKASLLVANMTLAEKTNITSGTGIFMGRCVGNTGSALRVGIPQLCLQDGPLGVRNTDHNTAFPAGITVGATWDKDLMRRRGVAIGEEFRGKGVNIHLGPSVGPLGRKPRGGRNWEGFGSDPVLQAFGGALTIEGVQSVGVIATIKHLVANEQEMYRMYNLVKPGISSNLDDRTMHELYLWPFAEGVNGSAAAQHSYLINGLLKDELGFQGFVMSDWLAQISGVQSALAGLDMSMPGDRNEIPLLGNSYWMYDYSRAILNGSVPVDRLNDAVTRILAAYFQMGQDQNYPRPNFDANTQNTEGPLYPGALFSPTGVVNEFVDVQSNHAEIAREVARDAITLLKNQNNTLPLARNASLKIFGTDAEKNPDGINSCADQGCNKGTLGMGWGSGSARYPYMDSPIDGFKSRGSNYQFFNTDSFPSNSNPRPDDTAVVFVTADSGENYITVENNPGDRTSSNLNLWHNGDKLIQDVAAKYSDVIVVVHTVGPIVMEAWHDLPSVKAVLFAHLPGQEAGDSLMEVLYGDVSPSGHLPYTVPISESNYPASVNLVGYQLGQPQDTHTEGLYIDYRHFNKEGITPRYAFGYGLSYTSFSFSDASISMVTPMTAVPPTRPAKGSTPAYSTVIPPASEAYWPENFNRIWRYLYSWLEKNDADDAAKAADSATKYPYPVGYSNVQKVGPAAGGAQGGNPALFDTAYDVSVTVTNTGSRAGKAVAQLYLQFPQDISVDTPVIQLRDFEKTSTLQPGASQTLSLRVTRKDLSVWDTISQNWVIPSVAGDYGVWLDEMQGRVPRWLDKVPSVSIPASIPASVPASVSASIPASVPAISTPSVPVSIPSGVETGPTVSISTPAESLPGGGSVGPIQSTPAESLPGVSVPASIPVGATTPISIPSGVVSTPISIPAASEPANGGSIAPIGSTPGISLPVSTPGASVPVISEPVGIPESTGGQSIPISVPVSTPAVSLPGGGSAGPVQSNPVSTPVTSPVVVPSGAPTVINTPQGVYQGCYEDVAGAAGVRLLSGPSQNGQTNLTLESCQSFCTTAVGGPYKYFGIEGGSDCRCGNTLQHDAIPFDGTVTDCTTPCSGDPTQKCGANNRMSVYINSAALPIGINPSDSISVPVSASTPGVSVPVTAPISTPVESAGAGQSSSLSVPISIPATASLPVNIPENGSVPPIQTGPSTPGVSLPVTTPVQSGNNGSAAPVQTGPTTPVTTPVSSTPVESGNNGSAAPVQTGPTTPIESASSTPVESGNNGSAAPVQTNPLTPVEPITTPISPIDTGVDAPFPNDPTASITAPLPSDLPIASEPVSTPSVPVITDAPVPSNTNAGVQLPGPSSTRRPLYNSYPNRPPSEAGDGVDSPYFNSPYWQPRPYPPPPNYGGQKPRPTKKPSKPSYPTKLPKPQPQPQPGYPVNNGYPVANANKNGYPVKGNQPKPYPTKTRPTATRRPWKPRPTVRPWEGGNGYRAERRWFGLW</sequence>
<dbReference type="PRINTS" id="PR00133">
    <property type="entry name" value="GLHYDRLASE3"/>
</dbReference>
<dbReference type="Gene3D" id="2.60.40.10">
    <property type="entry name" value="Immunoglobulins"/>
    <property type="match status" value="1"/>
</dbReference>
<evidence type="ECO:0000256" key="7">
    <source>
        <dbReference type="ARBA" id="ARBA00023277"/>
    </source>
</evidence>
<dbReference type="InterPro" id="IPR001764">
    <property type="entry name" value="Glyco_hydro_3_N"/>
</dbReference>
<evidence type="ECO:0000256" key="11">
    <source>
        <dbReference type="SAM" id="MobiDB-lite"/>
    </source>
</evidence>
<dbReference type="Gene3D" id="3.40.50.1700">
    <property type="entry name" value="Glycoside hydrolase family 3 C-terminal domain"/>
    <property type="match status" value="1"/>
</dbReference>
<keyword evidence="8 10" id="KW-0326">Glycosidase</keyword>
<dbReference type="SMART" id="SM00321">
    <property type="entry name" value="WSC"/>
    <property type="match status" value="1"/>
</dbReference>
<comment type="similarity">
    <text evidence="3 10">Belongs to the glycosyl hydrolase 3 family.</text>
</comment>
<feature type="compositionally biased region" description="Pro residues" evidence="11">
    <location>
        <begin position="1441"/>
        <end position="1451"/>
    </location>
</feature>
<dbReference type="FunFam" id="3.20.20.300:FF:000002">
    <property type="entry name" value="Probable beta-glucosidase"/>
    <property type="match status" value="1"/>
</dbReference>
<feature type="compositionally biased region" description="Polar residues" evidence="11">
    <location>
        <begin position="1365"/>
        <end position="1381"/>
    </location>
</feature>
<evidence type="ECO:0000313" key="15">
    <source>
        <dbReference type="Proteomes" id="UP000758155"/>
    </source>
</evidence>
<feature type="compositionally biased region" description="Low complexity" evidence="11">
    <location>
        <begin position="1246"/>
        <end position="1264"/>
    </location>
</feature>
<evidence type="ECO:0000256" key="1">
    <source>
        <dbReference type="ARBA" id="ARBA00000448"/>
    </source>
</evidence>
<protein>
    <recommendedName>
        <fullName evidence="10">beta-glucosidase</fullName>
        <ecNumber evidence="10">3.2.1.21</ecNumber>
    </recommendedName>
</protein>
<dbReference type="Pfam" id="PF14310">
    <property type="entry name" value="Fn3-like"/>
    <property type="match status" value="1"/>
</dbReference>
<dbReference type="InterPro" id="IPR002889">
    <property type="entry name" value="WSC_carb-bd"/>
</dbReference>
<dbReference type="Pfam" id="PF00933">
    <property type="entry name" value="Glyco_hydro_3"/>
    <property type="match status" value="1"/>
</dbReference>
<evidence type="ECO:0000256" key="6">
    <source>
        <dbReference type="ARBA" id="ARBA00023180"/>
    </source>
</evidence>
<feature type="region of interest" description="Disordered" evidence="11">
    <location>
        <begin position="1209"/>
        <end position="1504"/>
    </location>
</feature>
<name>A0A9P5C1H8_9PLEO</name>
<dbReference type="PANTHER" id="PTHR42715">
    <property type="entry name" value="BETA-GLUCOSIDASE"/>
    <property type="match status" value="1"/>
</dbReference>
<dbReference type="FunFam" id="3.40.50.1700:FF:000003">
    <property type="entry name" value="Probable beta-glucosidase"/>
    <property type="match status" value="1"/>
</dbReference>
<dbReference type="SUPFAM" id="SSF52279">
    <property type="entry name" value="Beta-D-glucan exohydrolase, C-terminal domain"/>
    <property type="match status" value="1"/>
</dbReference>
<comment type="catalytic activity">
    <reaction evidence="1 10">
        <text>Hydrolysis of terminal, non-reducing beta-D-glucosyl residues with release of beta-D-glucose.</text>
        <dbReference type="EC" id="3.2.1.21"/>
    </reaction>
</comment>
<dbReference type="Pfam" id="PF01822">
    <property type="entry name" value="WSC"/>
    <property type="match status" value="1"/>
</dbReference>
<evidence type="ECO:0000256" key="10">
    <source>
        <dbReference type="RuleBase" id="RU361161"/>
    </source>
</evidence>
<evidence type="ECO:0000256" key="9">
    <source>
        <dbReference type="ARBA" id="ARBA00023326"/>
    </source>
</evidence>
<proteinExistence type="inferred from homology"/>
<keyword evidence="9 10" id="KW-0624">Polysaccharide degradation</keyword>
<dbReference type="InterPro" id="IPR050288">
    <property type="entry name" value="Cellulose_deg_GH3"/>
</dbReference>
<dbReference type="InterPro" id="IPR002772">
    <property type="entry name" value="Glyco_hydro_3_C"/>
</dbReference>
<comment type="caution">
    <text evidence="14">The sequence shown here is derived from an EMBL/GenBank/DDBJ whole genome shotgun (WGS) entry which is preliminary data.</text>
</comment>
<dbReference type="InterPro" id="IPR026891">
    <property type="entry name" value="Fn3-like"/>
</dbReference>
<feature type="compositionally biased region" description="Polar residues" evidence="11">
    <location>
        <begin position="1221"/>
        <end position="1243"/>
    </location>
</feature>
<evidence type="ECO:0000256" key="4">
    <source>
        <dbReference type="ARBA" id="ARBA00022801"/>
    </source>
</evidence>
<dbReference type="Pfam" id="PF01915">
    <property type="entry name" value="Glyco_hydro_3_C"/>
    <property type="match status" value="1"/>
</dbReference>
<feature type="signal peptide" evidence="12">
    <location>
        <begin position="1"/>
        <end position="17"/>
    </location>
</feature>
<keyword evidence="15" id="KW-1185">Reference proteome</keyword>
<dbReference type="PROSITE" id="PS51212">
    <property type="entry name" value="WSC"/>
    <property type="match status" value="1"/>
</dbReference>
<evidence type="ECO:0000256" key="2">
    <source>
        <dbReference type="ARBA" id="ARBA00004987"/>
    </source>
</evidence>
<keyword evidence="6" id="KW-0325">Glycoprotein</keyword>
<evidence type="ECO:0000256" key="8">
    <source>
        <dbReference type="ARBA" id="ARBA00023295"/>
    </source>
</evidence>
<dbReference type="Proteomes" id="UP000758155">
    <property type="component" value="Unassembled WGS sequence"/>
</dbReference>
<dbReference type="InterPro" id="IPR017853">
    <property type="entry name" value="GH"/>
</dbReference>
<dbReference type="OrthoDB" id="416222at2759"/>
<reference evidence="14" key="1">
    <citation type="submission" date="2019-04" db="EMBL/GenBank/DDBJ databases">
        <title>Sequencing of skin fungus with MAO and IRED activity.</title>
        <authorList>
            <person name="Marsaioli A.J."/>
            <person name="Bonatto J.M.C."/>
            <person name="Reis Junior O."/>
        </authorList>
    </citation>
    <scope>NUCLEOTIDE SEQUENCE</scope>
    <source>
        <strain evidence="14">28M1</strain>
    </source>
</reference>
<feature type="compositionally biased region" description="Low complexity" evidence="11">
    <location>
        <begin position="1479"/>
        <end position="1488"/>
    </location>
</feature>
<feature type="domain" description="WSC" evidence="13">
    <location>
        <begin position="1045"/>
        <end position="1147"/>
    </location>
</feature>
<dbReference type="InterPro" id="IPR036881">
    <property type="entry name" value="Glyco_hydro_3_C_sf"/>
</dbReference>
<dbReference type="EC" id="3.2.1.21" evidence="10"/>
<accession>A0A9P5C1H8</accession>